<organism evidence="4 5">
    <name type="scientific">Flagellimonas okinawensis</name>
    <dbReference type="NCBI Taxonomy" id="3031324"/>
    <lineage>
        <taxon>Bacteria</taxon>
        <taxon>Pseudomonadati</taxon>
        <taxon>Bacteroidota</taxon>
        <taxon>Flavobacteriia</taxon>
        <taxon>Flavobacteriales</taxon>
        <taxon>Flavobacteriaceae</taxon>
        <taxon>Flagellimonas</taxon>
    </lineage>
</organism>
<dbReference type="InterPro" id="IPR011251">
    <property type="entry name" value="Luciferase-like_dom"/>
</dbReference>
<reference evidence="4 5" key="1">
    <citation type="submission" date="2023-03" db="EMBL/GenBank/DDBJ databases">
        <title>Muricauda XX sp. nov. and Muricauda XXX sp. nov., two novel species isolated from Okinawa Trough.</title>
        <authorList>
            <person name="Cao W."/>
            <person name="Deng X."/>
        </authorList>
    </citation>
    <scope>NUCLEOTIDE SEQUENCE [LARGE SCALE GENOMIC DNA]</scope>
    <source>
        <strain evidence="4 5">81s02</strain>
    </source>
</reference>
<dbReference type="InterPro" id="IPR036661">
    <property type="entry name" value="Luciferase-like_sf"/>
</dbReference>
<gene>
    <name evidence="4" type="ORF">PY091_09520</name>
</gene>
<evidence type="ECO:0000259" key="3">
    <source>
        <dbReference type="Pfam" id="PF00296"/>
    </source>
</evidence>
<sequence>MPNSSSDLARKLEFGISTFADVMPDPHTGKTISQAERIRQVVDDIVLADELGIDFYGVGEHHRPDFAASAPAIILAAAAAKTKHITLGTAVTVLSTSDPIRVYQNFATIDAISKGRAELLVGRGAFTETFPLFGFDLDQYDLLFDERLDLLLKARDHEYVTWSGKTRSSIDNLGIYPRTEKPLDISLALGGSRSTVIKAGKLGLPAVLAMLGGNIADFGHYATLYRYAAQESGHDPDTLKFSIQAHGFVLNDSKETAETFFPYIQLYRNHLLADRGFPPYTRGDFDEARSPEKGLFVGSPQEVANKILQLRKQLGIDRFIIQMPIATMPHEIVKEAIQVYATEVIPLVKRLLR</sequence>
<evidence type="ECO:0000313" key="5">
    <source>
        <dbReference type="Proteomes" id="UP001217083"/>
    </source>
</evidence>
<dbReference type="Pfam" id="PF00296">
    <property type="entry name" value="Bac_luciferase"/>
    <property type="match status" value="1"/>
</dbReference>
<dbReference type="InterPro" id="IPR050766">
    <property type="entry name" value="Bact_Lucif_Oxidored"/>
</dbReference>
<dbReference type="EMBL" id="JARFVA010000002">
    <property type="protein sequence ID" value="MDF0707454.1"/>
    <property type="molecule type" value="Genomic_DNA"/>
</dbReference>
<name>A0ABT5XNI0_9FLAO</name>
<proteinExistence type="predicted"/>
<accession>A0ABT5XNI0</accession>
<evidence type="ECO:0000256" key="1">
    <source>
        <dbReference type="ARBA" id="ARBA00023002"/>
    </source>
</evidence>
<keyword evidence="5" id="KW-1185">Reference proteome</keyword>
<keyword evidence="2" id="KW-0503">Monooxygenase</keyword>
<evidence type="ECO:0000256" key="2">
    <source>
        <dbReference type="ARBA" id="ARBA00023033"/>
    </source>
</evidence>
<evidence type="ECO:0000313" key="4">
    <source>
        <dbReference type="EMBL" id="MDF0707454.1"/>
    </source>
</evidence>
<dbReference type="PANTHER" id="PTHR30137:SF8">
    <property type="entry name" value="BLR5498 PROTEIN"/>
    <property type="match status" value="1"/>
</dbReference>
<dbReference type="RefSeq" id="WP_275614611.1">
    <property type="nucleotide sequence ID" value="NZ_JARFVA010000002.1"/>
</dbReference>
<dbReference type="PANTHER" id="PTHR30137">
    <property type="entry name" value="LUCIFERASE-LIKE MONOOXYGENASE"/>
    <property type="match status" value="1"/>
</dbReference>
<protein>
    <submittedName>
        <fullName evidence="4">LLM class flavin-dependent oxidoreductase</fullName>
    </submittedName>
</protein>
<comment type="caution">
    <text evidence="4">The sequence shown here is derived from an EMBL/GenBank/DDBJ whole genome shotgun (WGS) entry which is preliminary data.</text>
</comment>
<keyword evidence="1" id="KW-0560">Oxidoreductase</keyword>
<feature type="domain" description="Luciferase-like" evidence="3">
    <location>
        <begin position="13"/>
        <end position="317"/>
    </location>
</feature>
<dbReference type="SUPFAM" id="SSF51679">
    <property type="entry name" value="Bacterial luciferase-like"/>
    <property type="match status" value="1"/>
</dbReference>
<dbReference type="Proteomes" id="UP001217083">
    <property type="component" value="Unassembled WGS sequence"/>
</dbReference>
<dbReference type="Gene3D" id="3.20.20.30">
    <property type="entry name" value="Luciferase-like domain"/>
    <property type="match status" value="1"/>
</dbReference>